<keyword evidence="1" id="KW-1133">Transmembrane helix</keyword>
<accession>H5TA91</accession>
<dbReference type="RefSeq" id="WP_006004142.1">
    <property type="nucleotide sequence ID" value="NZ_BAET01000008.1"/>
</dbReference>
<dbReference type="Pfam" id="PF11143">
    <property type="entry name" value="DUF2919"/>
    <property type="match status" value="1"/>
</dbReference>
<evidence type="ECO:0000313" key="3">
    <source>
        <dbReference type="Proteomes" id="UP000053586"/>
    </source>
</evidence>
<evidence type="ECO:0000313" key="2">
    <source>
        <dbReference type="EMBL" id="GAB55218.1"/>
    </source>
</evidence>
<feature type="transmembrane region" description="Helical" evidence="1">
    <location>
        <begin position="90"/>
        <end position="113"/>
    </location>
</feature>
<feature type="transmembrane region" description="Helical" evidence="1">
    <location>
        <begin position="60"/>
        <end position="78"/>
    </location>
</feature>
<feature type="transmembrane region" description="Helical" evidence="1">
    <location>
        <begin position="20"/>
        <end position="40"/>
    </location>
</feature>
<organism evidence="2 3">
    <name type="scientific">Glaciecola punicea ACAM 611</name>
    <dbReference type="NCBI Taxonomy" id="1121923"/>
    <lineage>
        <taxon>Bacteria</taxon>
        <taxon>Pseudomonadati</taxon>
        <taxon>Pseudomonadota</taxon>
        <taxon>Gammaproteobacteria</taxon>
        <taxon>Alteromonadales</taxon>
        <taxon>Alteromonadaceae</taxon>
        <taxon>Glaciecola</taxon>
    </lineage>
</organism>
<comment type="caution">
    <text evidence="2">The sequence shown here is derived from an EMBL/GenBank/DDBJ whole genome shotgun (WGS) entry which is preliminary data.</text>
</comment>
<keyword evidence="1" id="KW-0472">Membrane</keyword>
<evidence type="ECO:0000256" key="1">
    <source>
        <dbReference type="SAM" id="Phobius"/>
    </source>
</evidence>
<dbReference type="Proteomes" id="UP000053586">
    <property type="component" value="Unassembled WGS sequence"/>
</dbReference>
<sequence length="155" mass="18612">MKLKYPLHYYDEAGRLKPPIFVYILLLFVCRGFIVLIISLSFREDSERLLRIFYPLPYHFYLSFTPILPALLALYLVSKRTILWHNGHHLWFRWLGLYLYCALLFDAAIQLYMLQEINFVYSITHGISLLMIFCGLIYLRQSRYIVHLIKDWTSP</sequence>
<protein>
    <recommendedName>
        <fullName evidence="4">DUF2919 domain-containing protein</fullName>
    </recommendedName>
</protein>
<reference evidence="2 3" key="1">
    <citation type="journal article" date="2012" name="J. Bacteriol.">
        <title>Genome sequence of proteorhodopsin-containing sea ice bacterium Glaciecola punicea ACAM 611T.</title>
        <authorList>
            <person name="Qin Q.-L."/>
            <person name="Xie B.-B."/>
            <person name="Shu Y.-L."/>
            <person name="Rong J.-C."/>
            <person name="Zhao D.-L."/>
            <person name="Zhang X.-Y."/>
            <person name="Chen X.-L."/>
            <person name="Zhou B.-C."/>
            <person name="Zhanga Y.-Z."/>
        </authorList>
    </citation>
    <scope>NUCLEOTIDE SEQUENCE [LARGE SCALE GENOMIC DNA]</scope>
    <source>
        <strain evidence="2 3">ACAM 611</strain>
    </source>
</reference>
<evidence type="ECO:0008006" key="4">
    <source>
        <dbReference type="Google" id="ProtNLM"/>
    </source>
</evidence>
<dbReference type="InterPro" id="IPR021318">
    <property type="entry name" value="DUF2919"/>
</dbReference>
<reference evidence="2 3" key="2">
    <citation type="journal article" date="2017" name="Antonie Van Leeuwenhoek">
        <title>Rhizobium rhizosphaerae sp. nov., a novel species isolated from rice rhizosphere.</title>
        <authorList>
            <person name="Zhao J.J."/>
            <person name="Zhang J."/>
            <person name="Zhang R.J."/>
            <person name="Zhang C.W."/>
            <person name="Yin H.Q."/>
            <person name="Zhang X.X."/>
        </authorList>
    </citation>
    <scope>NUCLEOTIDE SEQUENCE [LARGE SCALE GENOMIC DNA]</scope>
    <source>
        <strain evidence="2 3">ACAM 611</strain>
    </source>
</reference>
<proteinExistence type="predicted"/>
<name>H5TA91_9ALTE</name>
<feature type="transmembrane region" description="Helical" evidence="1">
    <location>
        <begin position="119"/>
        <end position="139"/>
    </location>
</feature>
<keyword evidence="1" id="KW-0812">Transmembrane</keyword>
<dbReference type="AlphaFoldDB" id="H5TA91"/>
<gene>
    <name evidence="2" type="ORF">GPUN_1087</name>
</gene>
<dbReference type="EMBL" id="BAET01000008">
    <property type="protein sequence ID" value="GAB55218.1"/>
    <property type="molecule type" value="Genomic_DNA"/>
</dbReference>
<keyword evidence="3" id="KW-1185">Reference proteome</keyword>
<dbReference type="OrthoDB" id="6314776at2"/>